<dbReference type="SUPFAM" id="SSF55874">
    <property type="entry name" value="ATPase domain of HSP90 chaperone/DNA topoisomerase II/histidine kinase"/>
    <property type="match status" value="1"/>
</dbReference>
<dbReference type="InterPro" id="IPR011006">
    <property type="entry name" value="CheY-like_superfamily"/>
</dbReference>
<evidence type="ECO:0000256" key="5">
    <source>
        <dbReference type="ARBA" id="ARBA00022692"/>
    </source>
</evidence>
<dbReference type="PANTHER" id="PTHR43547:SF2">
    <property type="entry name" value="HYBRID SIGNAL TRANSDUCTION HISTIDINE KINASE C"/>
    <property type="match status" value="1"/>
</dbReference>
<dbReference type="InterPro" id="IPR036097">
    <property type="entry name" value="HisK_dim/P_sf"/>
</dbReference>
<dbReference type="CDD" id="cd00130">
    <property type="entry name" value="PAS"/>
    <property type="match status" value="1"/>
</dbReference>
<proteinExistence type="predicted"/>
<dbReference type="InterPro" id="IPR042240">
    <property type="entry name" value="CHASE_sf"/>
</dbReference>
<dbReference type="SMART" id="SM01079">
    <property type="entry name" value="CHASE"/>
    <property type="match status" value="1"/>
</dbReference>
<dbReference type="CDD" id="cd00082">
    <property type="entry name" value="HisKA"/>
    <property type="match status" value="1"/>
</dbReference>
<dbReference type="InterPro" id="IPR003594">
    <property type="entry name" value="HATPase_dom"/>
</dbReference>
<dbReference type="Pfam" id="PF03924">
    <property type="entry name" value="CHASE"/>
    <property type="match status" value="1"/>
</dbReference>
<dbReference type="InterPro" id="IPR013655">
    <property type="entry name" value="PAS_fold_3"/>
</dbReference>
<dbReference type="EC" id="2.7.13.3" evidence="3"/>
<dbReference type="InterPro" id="IPR036890">
    <property type="entry name" value="HATPase_C_sf"/>
</dbReference>
<dbReference type="PROSITE" id="PS50839">
    <property type="entry name" value="CHASE"/>
    <property type="match status" value="1"/>
</dbReference>
<dbReference type="InterPro" id="IPR035965">
    <property type="entry name" value="PAS-like_dom_sf"/>
</dbReference>
<dbReference type="Pfam" id="PF08447">
    <property type="entry name" value="PAS_3"/>
    <property type="match status" value="1"/>
</dbReference>
<dbReference type="InterPro" id="IPR006189">
    <property type="entry name" value="CHASE_dom"/>
</dbReference>
<gene>
    <name evidence="15" type="ORF">NBRC116187_03310</name>
</gene>
<feature type="coiled-coil region" evidence="9">
    <location>
        <begin position="346"/>
        <end position="373"/>
    </location>
</feature>
<evidence type="ECO:0000256" key="9">
    <source>
        <dbReference type="SAM" id="Coils"/>
    </source>
</evidence>
<dbReference type="SUPFAM" id="SSF55785">
    <property type="entry name" value="PYP-like sensor domain (PAS domain)"/>
    <property type="match status" value="1"/>
</dbReference>
<evidence type="ECO:0000259" key="13">
    <source>
        <dbReference type="PROSITE" id="PS50113"/>
    </source>
</evidence>
<dbReference type="PROSITE" id="PS50113">
    <property type="entry name" value="PAC"/>
    <property type="match status" value="1"/>
</dbReference>
<feature type="transmembrane region" description="Helical" evidence="10">
    <location>
        <begin position="322"/>
        <end position="342"/>
    </location>
</feature>
<dbReference type="PROSITE" id="PS50109">
    <property type="entry name" value="HIS_KIN"/>
    <property type="match status" value="1"/>
</dbReference>
<evidence type="ECO:0000313" key="16">
    <source>
        <dbReference type="Proteomes" id="UP001486808"/>
    </source>
</evidence>
<keyword evidence="4 8" id="KW-0597">Phosphoprotein</keyword>
<evidence type="ECO:0000259" key="12">
    <source>
        <dbReference type="PROSITE" id="PS50110"/>
    </source>
</evidence>
<dbReference type="InterPro" id="IPR000700">
    <property type="entry name" value="PAS-assoc_C"/>
</dbReference>
<dbReference type="PROSITE" id="PS50110">
    <property type="entry name" value="RESPONSE_REGULATORY"/>
    <property type="match status" value="1"/>
</dbReference>
<dbReference type="Gene3D" id="1.10.287.130">
    <property type="match status" value="1"/>
</dbReference>
<protein>
    <recommendedName>
        <fullName evidence="3">histidine kinase</fullName>
        <ecNumber evidence="3">2.7.13.3</ecNumber>
    </recommendedName>
</protein>
<feature type="domain" description="Histidine kinase" evidence="11">
    <location>
        <begin position="502"/>
        <end position="720"/>
    </location>
</feature>
<dbReference type="CDD" id="cd16922">
    <property type="entry name" value="HATPase_EvgS-ArcB-TorS-like"/>
    <property type="match status" value="1"/>
</dbReference>
<dbReference type="Gene3D" id="3.30.450.20">
    <property type="entry name" value="PAS domain"/>
    <property type="match status" value="1"/>
</dbReference>
<evidence type="ECO:0000256" key="4">
    <source>
        <dbReference type="ARBA" id="ARBA00022553"/>
    </source>
</evidence>
<keyword evidence="16" id="KW-1185">Reference proteome</keyword>
<dbReference type="Gene3D" id="3.40.50.2300">
    <property type="match status" value="1"/>
</dbReference>
<dbReference type="Gene3D" id="3.30.565.10">
    <property type="entry name" value="Histidine kinase-like ATPase, C-terminal domain"/>
    <property type="match status" value="1"/>
</dbReference>
<dbReference type="PRINTS" id="PR00344">
    <property type="entry name" value="BCTRLSENSOR"/>
</dbReference>
<dbReference type="EMBL" id="BAABWD010000001">
    <property type="protein sequence ID" value="GAA6129971.1"/>
    <property type="molecule type" value="Genomic_DNA"/>
</dbReference>
<dbReference type="InterPro" id="IPR000014">
    <property type="entry name" value="PAS"/>
</dbReference>
<evidence type="ECO:0000256" key="1">
    <source>
        <dbReference type="ARBA" id="ARBA00000085"/>
    </source>
</evidence>
<dbReference type="SUPFAM" id="SSF52172">
    <property type="entry name" value="CheY-like"/>
    <property type="match status" value="1"/>
</dbReference>
<dbReference type="CDD" id="cd00156">
    <property type="entry name" value="REC"/>
    <property type="match status" value="1"/>
</dbReference>
<dbReference type="Pfam" id="PF02518">
    <property type="entry name" value="HATPase_c"/>
    <property type="match status" value="1"/>
</dbReference>
<dbReference type="InterPro" id="IPR001789">
    <property type="entry name" value="Sig_transdc_resp-reg_receiver"/>
</dbReference>
<keyword evidence="7 10" id="KW-0472">Membrane</keyword>
<comment type="caution">
    <text evidence="15">The sequence shown here is derived from an EMBL/GenBank/DDBJ whole genome shotgun (WGS) entry which is preliminary data.</text>
</comment>
<dbReference type="InterPro" id="IPR001610">
    <property type="entry name" value="PAC"/>
</dbReference>
<organism evidence="15 16">
    <name type="scientific">Halopseudomonas sabulinigri</name>
    <dbReference type="NCBI Taxonomy" id="472181"/>
    <lineage>
        <taxon>Bacteria</taxon>
        <taxon>Pseudomonadati</taxon>
        <taxon>Pseudomonadota</taxon>
        <taxon>Gammaproteobacteria</taxon>
        <taxon>Pseudomonadales</taxon>
        <taxon>Pseudomonadaceae</taxon>
        <taxon>Halopseudomonas</taxon>
    </lineage>
</organism>
<comment type="subcellular location">
    <subcellularLocation>
        <location evidence="2">Membrane</location>
    </subcellularLocation>
</comment>
<evidence type="ECO:0000256" key="6">
    <source>
        <dbReference type="ARBA" id="ARBA00022989"/>
    </source>
</evidence>
<dbReference type="Gene3D" id="3.30.450.350">
    <property type="entry name" value="CHASE domain"/>
    <property type="match status" value="1"/>
</dbReference>
<dbReference type="Proteomes" id="UP001486808">
    <property type="component" value="Unassembled WGS sequence"/>
</dbReference>
<keyword evidence="6 10" id="KW-1133">Transmembrane helix</keyword>
<feature type="domain" description="PAC" evidence="13">
    <location>
        <begin position="446"/>
        <end position="498"/>
    </location>
</feature>
<feature type="domain" description="CHASE" evidence="14">
    <location>
        <begin position="88"/>
        <end position="307"/>
    </location>
</feature>
<dbReference type="SMART" id="SM00387">
    <property type="entry name" value="HATPase_c"/>
    <property type="match status" value="1"/>
</dbReference>
<comment type="catalytic activity">
    <reaction evidence="1">
        <text>ATP + protein L-histidine = ADP + protein N-phospho-L-histidine.</text>
        <dbReference type="EC" id="2.7.13.3"/>
    </reaction>
</comment>
<evidence type="ECO:0000259" key="11">
    <source>
        <dbReference type="PROSITE" id="PS50109"/>
    </source>
</evidence>
<name>A0ABP9ZKL2_9GAMM</name>
<feature type="domain" description="Response regulatory" evidence="12">
    <location>
        <begin position="736"/>
        <end position="852"/>
    </location>
</feature>
<dbReference type="NCBIfam" id="TIGR00229">
    <property type="entry name" value="sensory_box"/>
    <property type="match status" value="1"/>
</dbReference>
<evidence type="ECO:0000313" key="15">
    <source>
        <dbReference type="EMBL" id="GAA6129971.1"/>
    </source>
</evidence>
<dbReference type="PANTHER" id="PTHR43547">
    <property type="entry name" value="TWO-COMPONENT HISTIDINE KINASE"/>
    <property type="match status" value="1"/>
</dbReference>
<dbReference type="Pfam" id="PF00512">
    <property type="entry name" value="HisKA"/>
    <property type="match status" value="1"/>
</dbReference>
<dbReference type="Pfam" id="PF00072">
    <property type="entry name" value="Response_reg"/>
    <property type="match status" value="1"/>
</dbReference>
<evidence type="ECO:0000256" key="8">
    <source>
        <dbReference type="PROSITE-ProRule" id="PRU00169"/>
    </source>
</evidence>
<accession>A0ABP9ZKL2</accession>
<evidence type="ECO:0000256" key="7">
    <source>
        <dbReference type="ARBA" id="ARBA00023136"/>
    </source>
</evidence>
<evidence type="ECO:0000256" key="10">
    <source>
        <dbReference type="SAM" id="Phobius"/>
    </source>
</evidence>
<evidence type="ECO:0000259" key="14">
    <source>
        <dbReference type="PROSITE" id="PS50839"/>
    </source>
</evidence>
<sequence>MTPMPFNRRESPFSLGRAIVSQKNVLAWFVLAIALLTSLLAWQYLKQREVALAERQFELLATDMSAAIRKRMVDHEQILLGTAGLIDASEQVTRQEWKQQIERLRLSEHYPGIMGVGFAAAIAPEQLTAFESQVRAEGFPAFRVHPEGERPFYTSILFLEPFSGRNLAAFGFDMYSESTRRQAMQNAVDSGKTSVTGAVTLLQETHGKVQAGILMYVPVYTTGLPVDTAEQRQAALKGFVYSPYRMGDLLRGILGNANPRISYELRDVTDSAVPQLLFATEQSKDAKAPLFSRQILLPLYGRDWQLSFSSTASFDQSIPSHALVLIAGVGIALMLFLLASLLNLRRDQAEALAARMTEKMRASNEALRQSEERQRLVLKGSNDGWWDVDIEQWRFVASARAWEMLGYPQHRGFQSLHRWQAVIAPAARHTLLKQLQQALASDTMSFACETRFLHKNGSEVCLLLRGALQRDDAGKALRASGTMLDLTEQKQVEAMKNEFVSTVSHELRTPLTSISGALGIVNSGSLGAVPEPMQKMLEIAHTNSLRLNHLINDLLDMEKLAAGKMTFDIRVQRVDVLVSDAIAANQGYAAKHQVTLQCAPSNEYWANVDGIRLHQVLSNFLSNAIKFSPPAGLVKVTLQRSAGRLRISVSDQGQGIPASFQPMIFSKFAQADSADNRQKPGTGLGLAISRDLMEKMGGEVGFHSEPGQGATFWLELPLAATDIEEVSEAPAEHATRVLVLDDDETYAQFMGLMLRRAGYQPVIIHSMREARPILFNEPPDALVTDLRLPDGHGLSLIRELRLQNATRHLPVLVVSAYCDEGQRLLDGRVEGVAWLDKPVEEFKVLPVLADLIKRANAQSTQSGT</sequence>
<dbReference type="SUPFAM" id="SSF47384">
    <property type="entry name" value="Homodimeric domain of signal transducing histidine kinase"/>
    <property type="match status" value="1"/>
</dbReference>
<dbReference type="SMART" id="SM00388">
    <property type="entry name" value="HisKA"/>
    <property type="match status" value="1"/>
</dbReference>
<dbReference type="InterPro" id="IPR005467">
    <property type="entry name" value="His_kinase_dom"/>
</dbReference>
<dbReference type="SMART" id="SM00086">
    <property type="entry name" value="PAC"/>
    <property type="match status" value="1"/>
</dbReference>
<keyword evidence="5 10" id="KW-0812">Transmembrane</keyword>
<keyword evidence="9" id="KW-0175">Coiled coil</keyword>
<dbReference type="InterPro" id="IPR004358">
    <property type="entry name" value="Sig_transdc_His_kin-like_C"/>
</dbReference>
<dbReference type="SMART" id="SM00091">
    <property type="entry name" value="PAS"/>
    <property type="match status" value="1"/>
</dbReference>
<evidence type="ECO:0000256" key="3">
    <source>
        <dbReference type="ARBA" id="ARBA00012438"/>
    </source>
</evidence>
<reference evidence="15 16" key="1">
    <citation type="submission" date="2024-04" db="EMBL/GenBank/DDBJ databases">
        <title>Draft genome sequence of Halopseudomonas sabulinigri NBRC 116187.</title>
        <authorList>
            <person name="Miyakawa T."/>
            <person name="Kusuya Y."/>
            <person name="Miura T."/>
        </authorList>
    </citation>
    <scope>NUCLEOTIDE SEQUENCE [LARGE SCALE GENOMIC DNA]</scope>
    <source>
        <strain evidence="15 16">4NH20-0042</strain>
    </source>
</reference>
<feature type="modified residue" description="4-aspartylphosphate" evidence="8">
    <location>
        <position position="785"/>
    </location>
</feature>
<dbReference type="SMART" id="SM00448">
    <property type="entry name" value="REC"/>
    <property type="match status" value="1"/>
</dbReference>
<dbReference type="InterPro" id="IPR003661">
    <property type="entry name" value="HisK_dim/P_dom"/>
</dbReference>
<evidence type="ECO:0000256" key="2">
    <source>
        <dbReference type="ARBA" id="ARBA00004370"/>
    </source>
</evidence>